<gene>
    <name evidence="2" type="ORF">JOF36_007646</name>
</gene>
<accession>A0ABS4W7G6</accession>
<protein>
    <submittedName>
        <fullName evidence="2">Uncharacterized protein</fullName>
    </submittedName>
</protein>
<dbReference type="Proteomes" id="UP001519295">
    <property type="component" value="Unassembled WGS sequence"/>
</dbReference>
<evidence type="ECO:0000256" key="1">
    <source>
        <dbReference type="SAM" id="MobiDB-lite"/>
    </source>
</evidence>
<evidence type="ECO:0000313" key="3">
    <source>
        <dbReference type="Proteomes" id="UP001519295"/>
    </source>
</evidence>
<comment type="caution">
    <text evidence="2">The sequence shown here is derived from an EMBL/GenBank/DDBJ whole genome shotgun (WGS) entry which is preliminary data.</text>
</comment>
<feature type="region of interest" description="Disordered" evidence="1">
    <location>
        <begin position="1"/>
        <end position="44"/>
    </location>
</feature>
<reference evidence="2 3" key="1">
    <citation type="submission" date="2021-03" db="EMBL/GenBank/DDBJ databases">
        <title>Sequencing the genomes of 1000 actinobacteria strains.</title>
        <authorList>
            <person name="Klenk H.-P."/>
        </authorList>
    </citation>
    <scope>NUCLEOTIDE SEQUENCE [LARGE SCALE GENOMIC DNA]</scope>
    <source>
        <strain evidence="2 3">DSM 45256</strain>
    </source>
</reference>
<proteinExistence type="predicted"/>
<feature type="compositionally biased region" description="Polar residues" evidence="1">
    <location>
        <begin position="1"/>
        <end position="12"/>
    </location>
</feature>
<name>A0ABS4W7G6_9PSEU</name>
<sequence>MTETSPLTTGQGQRWLREVREGRDEEPEDPWTRQAPNRQQETDW</sequence>
<dbReference type="RefSeq" id="WP_281072851.1">
    <property type="nucleotide sequence ID" value="NZ_JAGINU010000004.1"/>
</dbReference>
<organism evidence="2 3">
    <name type="scientific">Pseudonocardia parietis</name>
    <dbReference type="NCBI Taxonomy" id="570936"/>
    <lineage>
        <taxon>Bacteria</taxon>
        <taxon>Bacillati</taxon>
        <taxon>Actinomycetota</taxon>
        <taxon>Actinomycetes</taxon>
        <taxon>Pseudonocardiales</taxon>
        <taxon>Pseudonocardiaceae</taxon>
        <taxon>Pseudonocardia</taxon>
    </lineage>
</organism>
<dbReference type="EMBL" id="JAGINU010000004">
    <property type="protein sequence ID" value="MBP2371873.1"/>
    <property type="molecule type" value="Genomic_DNA"/>
</dbReference>
<feature type="compositionally biased region" description="Polar residues" evidence="1">
    <location>
        <begin position="34"/>
        <end position="44"/>
    </location>
</feature>
<keyword evidence="3" id="KW-1185">Reference proteome</keyword>
<evidence type="ECO:0000313" key="2">
    <source>
        <dbReference type="EMBL" id="MBP2371873.1"/>
    </source>
</evidence>